<evidence type="ECO:0000313" key="2">
    <source>
        <dbReference type="EMBL" id="WTS19006.1"/>
    </source>
</evidence>
<protein>
    <submittedName>
        <fullName evidence="2">Alpha/beta hydrolase</fullName>
    </submittedName>
</protein>
<dbReference type="Gene3D" id="3.40.50.1820">
    <property type="entry name" value="alpha/beta hydrolase"/>
    <property type="match status" value="1"/>
</dbReference>
<dbReference type="InterPro" id="IPR029058">
    <property type="entry name" value="AB_hydrolase_fold"/>
</dbReference>
<dbReference type="InterPro" id="IPR050228">
    <property type="entry name" value="Carboxylesterase_BioH"/>
</dbReference>
<organism evidence="2">
    <name type="scientific">Streptomyces sp. NBC_00119</name>
    <dbReference type="NCBI Taxonomy" id="2975659"/>
    <lineage>
        <taxon>Bacteria</taxon>
        <taxon>Bacillati</taxon>
        <taxon>Actinomycetota</taxon>
        <taxon>Actinomycetes</taxon>
        <taxon>Kitasatosporales</taxon>
        <taxon>Streptomycetaceae</taxon>
        <taxon>Streptomyces</taxon>
    </lineage>
</organism>
<reference evidence="2" key="1">
    <citation type="submission" date="2022-10" db="EMBL/GenBank/DDBJ databases">
        <title>The complete genomes of actinobacterial strains from the NBC collection.</title>
        <authorList>
            <person name="Joergensen T.S."/>
            <person name="Alvarez Arevalo M."/>
            <person name="Sterndorff E.B."/>
            <person name="Faurdal D."/>
            <person name="Vuksanovic O."/>
            <person name="Mourched A.-S."/>
            <person name="Charusanti P."/>
            <person name="Shaw S."/>
            <person name="Blin K."/>
            <person name="Weber T."/>
        </authorList>
    </citation>
    <scope>NUCLEOTIDE SEQUENCE</scope>
    <source>
        <strain evidence="2">NBC_00119</strain>
    </source>
</reference>
<dbReference type="PANTHER" id="PTHR43194:SF5">
    <property type="entry name" value="PIMELOYL-[ACYL-CARRIER PROTEIN] METHYL ESTER ESTERASE"/>
    <property type="match status" value="1"/>
</dbReference>
<dbReference type="PANTHER" id="PTHR43194">
    <property type="entry name" value="HYDROLASE ALPHA/BETA FOLD FAMILY"/>
    <property type="match status" value="1"/>
</dbReference>
<dbReference type="AlphaFoldDB" id="A0AAU1UP23"/>
<keyword evidence="2" id="KW-0378">Hydrolase</keyword>
<accession>A0AAU1UP23</accession>
<gene>
    <name evidence="2" type="ORF">OHU69_39360</name>
</gene>
<dbReference type="Pfam" id="PF00561">
    <property type="entry name" value="Abhydrolase_1"/>
    <property type="match status" value="1"/>
</dbReference>
<evidence type="ECO:0000259" key="1">
    <source>
        <dbReference type="Pfam" id="PF00561"/>
    </source>
</evidence>
<dbReference type="EMBL" id="CP108195">
    <property type="protein sequence ID" value="WTS19006.1"/>
    <property type="molecule type" value="Genomic_DNA"/>
</dbReference>
<name>A0AAU1UP23_9ACTN</name>
<dbReference type="InterPro" id="IPR000073">
    <property type="entry name" value="AB_hydrolase_1"/>
</dbReference>
<dbReference type="SUPFAM" id="SSF53474">
    <property type="entry name" value="alpha/beta-Hydrolases"/>
    <property type="match status" value="1"/>
</dbReference>
<proteinExistence type="predicted"/>
<dbReference type="GO" id="GO:0016787">
    <property type="term" value="F:hydrolase activity"/>
    <property type="evidence" value="ECO:0007669"/>
    <property type="project" value="UniProtKB-KW"/>
</dbReference>
<sequence>MKQARFDSQGSCIRWVEADGDGAPLVYVHGLGSASTVYHAHIAGRPELAGRRSLFVDLPGHGISDRPADFGYSLDDHADALAAALEAAGVSGVELVAHSMGGAVAIVLAHRRRGLVSRLVLTEANLDPYPPRVEGSSGIASYGEDEYVNGVGHARVLAKIGPLWAATMRLADPLALHRTAVGLAHGTRPTMRRMLMDLDIDRLYLQGARSGELADRAGLEAAGVRVRTVPDAGHNVMFDNAEAFAAAVADHALASPGTR</sequence>
<feature type="domain" description="AB hydrolase-1" evidence="1">
    <location>
        <begin position="24"/>
        <end position="131"/>
    </location>
</feature>